<evidence type="ECO:0000313" key="3">
    <source>
        <dbReference type="Proteomes" id="UP000267268"/>
    </source>
</evidence>
<evidence type="ECO:0000259" key="1">
    <source>
        <dbReference type="Pfam" id="PF01872"/>
    </source>
</evidence>
<dbReference type="KEGG" id="fll:EI427_05685"/>
<reference evidence="2 3" key="1">
    <citation type="submission" date="2018-12" db="EMBL/GenBank/DDBJ databases">
        <title>Flammeovirga pectinis sp. nov., isolated from the gut of the Korean scallop, Patinopecten yessoensis.</title>
        <authorList>
            <person name="Bae J.-W."/>
            <person name="Jeong Y.-S."/>
            <person name="Kang W."/>
        </authorList>
    </citation>
    <scope>NUCLEOTIDE SEQUENCE [LARGE SCALE GENOMIC DNA]</scope>
    <source>
        <strain evidence="2 3">L12M1</strain>
    </source>
</reference>
<dbReference type="GO" id="GO:0009231">
    <property type="term" value="P:riboflavin biosynthetic process"/>
    <property type="evidence" value="ECO:0007669"/>
    <property type="project" value="InterPro"/>
</dbReference>
<sequence length="177" mass="20340">MRKIICYIATSIDGKIADSKGGIEWLDDFTNPEKERYGYQEFFDSIDTTIMGNSTYQKIQSLDVEFPYTGKRNFVITKSSESDNDAYVTFLHEDIIEQIKVLKEEENEKDIWLVGGGKVNALLEDHRLIDELRLFIIPVVIGTGIPLFQPIGTKTTFDLISSKQYQSGIIELRYIRK</sequence>
<dbReference type="PANTHER" id="PTHR38011:SF11">
    <property type="entry name" value="2,5-DIAMINO-6-RIBOSYLAMINO-4(3H)-PYRIMIDINONE 5'-PHOSPHATE REDUCTASE"/>
    <property type="match status" value="1"/>
</dbReference>
<dbReference type="InterPro" id="IPR024072">
    <property type="entry name" value="DHFR-like_dom_sf"/>
</dbReference>
<dbReference type="AlphaFoldDB" id="A0A3Q9FKF0"/>
<dbReference type="InterPro" id="IPR050765">
    <property type="entry name" value="Riboflavin_Biosynth_HTPR"/>
</dbReference>
<feature type="domain" description="Bacterial bifunctional deaminase-reductase C-terminal" evidence="1">
    <location>
        <begin position="2"/>
        <end position="169"/>
    </location>
</feature>
<dbReference type="PANTHER" id="PTHR38011">
    <property type="entry name" value="DIHYDROFOLATE REDUCTASE FAMILY PROTEIN (AFU_ORTHOLOGUE AFUA_8G06820)"/>
    <property type="match status" value="1"/>
</dbReference>
<gene>
    <name evidence="2" type="ORF">EI427_05685</name>
</gene>
<dbReference type="GO" id="GO:0008703">
    <property type="term" value="F:5-amino-6-(5-phosphoribosylamino)uracil reductase activity"/>
    <property type="evidence" value="ECO:0007669"/>
    <property type="project" value="InterPro"/>
</dbReference>
<dbReference type="OrthoDB" id="195113at2"/>
<dbReference type="Pfam" id="PF01872">
    <property type="entry name" value="RibD_C"/>
    <property type="match status" value="1"/>
</dbReference>
<dbReference type="SUPFAM" id="SSF53597">
    <property type="entry name" value="Dihydrofolate reductase-like"/>
    <property type="match status" value="1"/>
</dbReference>
<evidence type="ECO:0000313" key="2">
    <source>
        <dbReference type="EMBL" id="AZQ61742.1"/>
    </source>
</evidence>
<organism evidence="2 3">
    <name type="scientific">Flammeovirga pectinis</name>
    <dbReference type="NCBI Taxonomy" id="2494373"/>
    <lineage>
        <taxon>Bacteria</taxon>
        <taxon>Pseudomonadati</taxon>
        <taxon>Bacteroidota</taxon>
        <taxon>Cytophagia</taxon>
        <taxon>Cytophagales</taxon>
        <taxon>Flammeovirgaceae</taxon>
        <taxon>Flammeovirga</taxon>
    </lineage>
</organism>
<protein>
    <submittedName>
        <fullName evidence="2">Dihydrofolate reductase</fullName>
    </submittedName>
</protein>
<proteinExistence type="predicted"/>
<dbReference type="Gene3D" id="3.40.430.10">
    <property type="entry name" value="Dihydrofolate Reductase, subunit A"/>
    <property type="match status" value="1"/>
</dbReference>
<dbReference type="InterPro" id="IPR002734">
    <property type="entry name" value="RibDG_C"/>
</dbReference>
<dbReference type="EMBL" id="CP034562">
    <property type="protein sequence ID" value="AZQ61742.1"/>
    <property type="molecule type" value="Genomic_DNA"/>
</dbReference>
<dbReference type="RefSeq" id="WP_126612546.1">
    <property type="nucleotide sequence ID" value="NZ_CP034562.1"/>
</dbReference>
<accession>A0A3Q9FKF0</accession>
<keyword evidence="3" id="KW-1185">Reference proteome</keyword>
<name>A0A3Q9FKF0_9BACT</name>
<dbReference type="Proteomes" id="UP000267268">
    <property type="component" value="Chromosome 1"/>
</dbReference>